<evidence type="ECO:0000313" key="2">
    <source>
        <dbReference type="EMBL" id="GJT05991.1"/>
    </source>
</evidence>
<dbReference type="InterPro" id="IPR043128">
    <property type="entry name" value="Rev_trsase/Diguanyl_cyclase"/>
</dbReference>
<keyword evidence="2" id="KW-0548">Nucleotidyltransferase</keyword>
<evidence type="ECO:0000313" key="3">
    <source>
        <dbReference type="Proteomes" id="UP001151760"/>
    </source>
</evidence>
<accession>A0ABQ5ATL3</accession>
<dbReference type="InterPro" id="IPR036397">
    <property type="entry name" value="RNaseH_sf"/>
</dbReference>
<keyword evidence="2" id="KW-0808">Transferase</keyword>
<keyword evidence="2" id="KW-0695">RNA-directed DNA polymerase</keyword>
<organism evidence="2 3">
    <name type="scientific">Tanacetum coccineum</name>
    <dbReference type="NCBI Taxonomy" id="301880"/>
    <lineage>
        <taxon>Eukaryota</taxon>
        <taxon>Viridiplantae</taxon>
        <taxon>Streptophyta</taxon>
        <taxon>Embryophyta</taxon>
        <taxon>Tracheophyta</taxon>
        <taxon>Spermatophyta</taxon>
        <taxon>Magnoliopsida</taxon>
        <taxon>eudicotyledons</taxon>
        <taxon>Gunneridae</taxon>
        <taxon>Pentapetalae</taxon>
        <taxon>asterids</taxon>
        <taxon>campanulids</taxon>
        <taxon>Asterales</taxon>
        <taxon>Asteraceae</taxon>
        <taxon>Asteroideae</taxon>
        <taxon>Anthemideae</taxon>
        <taxon>Anthemidinae</taxon>
        <taxon>Tanacetum</taxon>
    </lineage>
</organism>
<evidence type="ECO:0000259" key="1">
    <source>
        <dbReference type="PROSITE" id="PS50994"/>
    </source>
</evidence>
<dbReference type="InterPro" id="IPR012337">
    <property type="entry name" value="RNaseH-like_sf"/>
</dbReference>
<dbReference type="InterPro" id="IPR001584">
    <property type="entry name" value="Integrase_cat-core"/>
</dbReference>
<keyword evidence="3" id="KW-1185">Reference proteome</keyword>
<feature type="domain" description="Integrase catalytic" evidence="1">
    <location>
        <begin position="190"/>
        <end position="303"/>
    </location>
</feature>
<reference evidence="2" key="2">
    <citation type="submission" date="2022-01" db="EMBL/GenBank/DDBJ databases">
        <authorList>
            <person name="Yamashiro T."/>
            <person name="Shiraishi A."/>
            <person name="Satake H."/>
            <person name="Nakayama K."/>
        </authorList>
    </citation>
    <scope>NUCLEOTIDE SEQUENCE</scope>
</reference>
<reference evidence="2" key="1">
    <citation type="journal article" date="2022" name="Int. J. Mol. Sci.">
        <title>Draft Genome of Tanacetum Coccineum: Genomic Comparison of Closely Related Tanacetum-Family Plants.</title>
        <authorList>
            <person name="Yamashiro T."/>
            <person name="Shiraishi A."/>
            <person name="Nakayama K."/>
            <person name="Satake H."/>
        </authorList>
    </citation>
    <scope>NUCLEOTIDE SEQUENCE</scope>
</reference>
<dbReference type="SUPFAM" id="SSF56672">
    <property type="entry name" value="DNA/RNA polymerases"/>
    <property type="match status" value="1"/>
</dbReference>
<dbReference type="PROSITE" id="PS50994">
    <property type="entry name" value="INTEGRASE"/>
    <property type="match status" value="1"/>
</dbReference>
<dbReference type="InterPro" id="IPR043502">
    <property type="entry name" value="DNA/RNA_pol_sf"/>
</dbReference>
<gene>
    <name evidence="2" type="ORF">Tco_0840453</name>
</gene>
<dbReference type="GO" id="GO:0003964">
    <property type="term" value="F:RNA-directed DNA polymerase activity"/>
    <property type="evidence" value="ECO:0007669"/>
    <property type="project" value="UniProtKB-KW"/>
</dbReference>
<comment type="caution">
    <text evidence="2">The sequence shown here is derived from an EMBL/GenBank/DDBJ whole genome shotgun (WGS) entry which is preliminary data.</text>
</comment>
<dbReference type="Gene3D" id="3.30.420.10">
    <property type="entry name" value="Ribonuclease H-like superfamily/Ribonuclease H"/>
    <property type="match status" value="1"/>
</dbReference>
<proteinExistence type="predicted"/>
<dbReference type="EMBL" id="BQNB010012631">
    <property type="protein sequence ID" value="GJT05991.1"/>
    <property type="molecule type" value="Genomic_DNA"/>
</dbReference>
<dbReference type="PANTHER" id="PTHR47266">
    <property type="entry name" value="ENDONUCLEASE-RELATED"/>
    <property type="match status" value="1"/>
</dbReference>
<name>A0ABQ5ATL3_9ASTR</name>
<dbReference type="Gene3D" id="3.30.70.270">
    <property type="match status" value="1"/>
</dbReference>
<dbReference type="SUPFAM" id="SSF53098">
    <property type="entry name" value="Ribonuclease H-like"/>
    <property type="match status" value="1"/>
</dbReference>
<dbReference type="Proteomes" id="UP001151760">
    <property type="component" value="Unassembled WGS sequence"/>
</dbReference>
<dbReference type="InterPro" id="IPR052160">
    <property type="entry name" value="Gypsy_RT_Integrase-like"/>
</dbReference>
<protein>
    <submittedName>
        <fullName evidence="2">Reverse transcriptase domain-containing protein</fullName>
    </submittedName>
</protein>
<sequence length="303" mass="34207">MGMATKSCLVILAKDLKDEKKAAILKVLKSHRDAICLETLDIKGVRPRIFQLGEPGHCVPKKGGITVMSRMMRNELIPTRLVTGLRKKMLKRCEDTNLSLNWEKSHFMVKEGIVLGHKISKSGLECDTVHFCIKYLFAKKDAKARLMRWILLLQEFDIEIRDKKGAVLSPSDHLSRTLKIRIKTNSSKQRKSMKHFLSKLLGIDFMGPFLSSRGNKYILVAVDYLSKWVEAKALPTNDARVVCNFENSTFLDLVHPSIISDAELTLCNGPVNKGQLKFGVTHRLSTAYHPQTSGQVDGVNSWF</sequence>